<evidence type="ECO:0000313" key="14">
    <source>
        <dbReference type="Proteomes" id="UP000008743"/>
    </source>
</evidence>
<dbReference type="GO" id="GO:1990529">
    <property type="term" value="C:glycosylphosphatidylinositol-mannosyltransferase I complex"/>
    <property type="evidence" value="ECO:0007669"/>
    <property type="project" value="TreeGrafter"/>
</dbReference>
<dbReference type="FunCoup" id="A0A0D2WRI1">
    <property type="interactions" value="272"/>
</dbReference>
<dbReference type="PANTHER" id="PTHR12886">
    <property type="entry name" value="PIG-M MANNOSYLTRANSFERASE"/>
    <property type="match status" value="1"/>
</dbReference>
<evidence type="ECO:0000256" key="7">
    <source>
        <dbReference type="ARBA" id="ARBA00022692"/>
    </source>
</evidence>
<comment type="subcellular location">
    <subcellularLocation>
        <location evidence="1 11">Endoplasmic reticulum membrane</location>
        <topology evidence="1 11">Multi-pass membrane protein</topology>
    </subcellularLocation>
</comment>
<sequence>MQPQFALLFAAALAVRLCLVVYGDWHDAHSQVKYTDVDYHVFTDAAQIVAHDGGSPYDRHTYRYTPLLAWMLVPNVLVHPAFGKMVFVVADLLAGWLIAAILALPQIHYHWFLVGLYLLNPLPIAVSTRGNAEALLSVLVLACLYCASRKWHSTAAVLLGFAAHMKIFPIMYSLPLWLNVDGDSDTTFTTQAGYLDRIIQSVRRFFSLKRLWFGAIAAGTFLALGLWMWTIYGWPFLHETFLYHITRKDHRHNFSPYFYMLYLTNGESDVFARVVGLAAFLPQALLVGIVGVVFHRDLGFCCFLQTFLFVAFNKVCTSQYFVWYVCLLPLAVRSTNLTWKQGAGLFALWMAVQGLWLAPAYLLEFQSQNTFLWIWLAGLVMLAGNIAIARAFILARVV</sequence>
<feature type="transmembrane region" description="Helical" evidence="11">
    <location>
        <begin position="211"/>
        <end position="232"/>
    </location>
</feature>
<proteinExistence type="inferred from homology"/>
<keyword evidence="7 11" id="KW-0812">Transmembrane</keyword>
<dbReference type="GO" id="GO:0051751">
    <property type="term" value="F:alpha-1,4-mannosyltransferase activity"/>
    <property type="evidence" value="ECO:0007669"/>
    <property type="project" value="InterPro"/>
</dbReference>
<feature type="transmembrane region" description="Helical" evidence="11">
    <location>
        <begin position="270"/>
        <end position="294"/>
    </location>
</feature>
<dbReference type="PANTHER" id="PTHR12886:SF0">
    <property type="entry name" value="GPI MANNOSYLTRANSFERASE 1"/>
    <property type="match status" value="1"/>
</dbReference>
<evidence type="ECO:0000256" key="4">
    <source>
        <dbReference type="ARBA" id="ARBA00022502"/>
    </source>
</evidence>
<dbReference type="Proteomes" id="UP000008743">
    <property type="component" value="Unassembled WGS sequence"/>
</dbReference>
<dbReference type="UniPathway" id="UPA00196"/>
<comment type="pathway">
    <text evidence="2 11">Glycolipid biosynthesis; glycosylphosphatidylinositol-anchor biosynthesis.</text>
</comment>
<dbReference type="GO" id="GO:0006506">
    <property type="term" value="P:GPI anchor biosynthetic process"/>
    <property type="evidence" value="ECO:0007669"/>
    <property type="project" value="UniProtKB-UniPathway"/>
</dbReference>
<feature type="signal peptide" evidence="12">
    <location>
        <begin position="1"/>
        <end position="23"/>
    </location>
</feature>
<evidence type="ECO:0000256" key="6">
    <source>
        <dbReference type="ARBA" id="ARBA00022679"/>
    </source>
</evidence>
<comment type="similarity">
    <text evidence="3 11">Belongs to the PIGM family.</text>
</comment>
<organism evidence="13 14">
    <name type="scientific">Capsaspora owczarzaki (strain ATCC 30864)</name>
    <dbReference type="NCBI Taxonomy" id="595528"/>
    <lineage>
        <taxon>Eukaryota</taxon>
        <taxon>Filasterea</taxon>
        <taxon>Capsaspora</taxon>
    </lineage>
</organism>
<dbReference type="InParanoid" id="A0A0D2WRI1"/>
<reference evidence="14" key="1">
    <citation type="submission" date="2011-02" db="EMBL/GenBank/DDBJ databases">
        <title>The Genome Sequence of Capsaspora owczarzaki ATCC 30864.</title>
        <authorList>
            <person name="Russ C."/>
            <person name="Cuomo C."/>
            <person name="Burger G."/>
            <person name="Gray M.W."/>
            <person name="Holland P.W.H."/>
            <person name="King N."/>
            <person name="Lang F.B.F."/>
            <person name="Roger A.J."/>
            <person name="Ruiz-Trillo I."/>
            <person name="Young S.K."/>
            <person name="Zeng Q."/>
            <person name="Gargeya S."/>
            <person name="Alvarado L."/>
            <person name="Berlin A."/>
            <person name="Chapman S.B."/>
            <person name="Chen Z."/>
            <person name="Freedman E."/>
            <person name="Gellesch M."/>
            <person name="Goldberg J."/>
            <person name="Griggs A."/>
            <person name="Gujja S."/>
            <person name="Heilman E."/>
            <person name="Heiman D."/>
            <person name="Howarth C."/>
            <person name="Mehta T."/>
            <person name="Neiman D."/>
            <person name="Pearson M."/>
            <person name="Roberts A."/>
            <person name="Saif S."/>
            <person name="Shea T."/>
            <person name="Shenoy N."/>
            <person name="Sisk P."/>
            <person name="Stolte C."/>
            <person name="Sykes S."/>
            <person name="White J."/>
            <person name="Yandava C."/>
            <person name="Haas B."/>
            <person name="Nusbaum C."/>
            <person name="Birren B."/>
        </authorList>
    </citation>
    <scope>NUCLEOTIDE SEQUENCE</scope>
    <source>
        <strain evidence="14">ATCC 30864</strain>
    </source>
</reference>
<keyword evidence="14" id="KW-1185">Reference proteome</keyword>
<keyword evidence="10 11" id="KW-0472">Membrane</keyword>
<evidence type="ECO:0000256" key="12">
    <source>
        <dbReference type="SAM" id="SignalP"/>
    </source>
</evidence>
<dbReference type="GO" id="GO:0004376">
    <property type="term" value="F:GPI mannosyltransferase activity"/>
    <property type="evidence" value="ECO:0007669"/>
    <property type="project" value="InterPro"/>
</dbReference>
<feature type="transmembrane region" description="Helical" evidence="11">
    <location>
        <begin position="370"/>
        <end position="393"/>
    </location>
</feature>
<feature type="chain" id="PRO_5002266529" description="GPI mannosyltransferase 1" evidence="12">
    <location>
        <begin position="24"/>
        <end position="398"/>
    </location>
</feature>
<evidence type="ECO:0000256" key="5">
    <source>
        <dbReference type="ARBA" id="ARBA00022676"/>
    </source>
</evidence>
<feature type="transmembrane region" description="Helical" evidence="11">
    <location>
        <begin position="85"/>
        <end position="103"/>
    </location>
</feature>
<dbReference type="AlphaFoldDB" id="A0A0D2WRI1"/>
<keyword evidence="4 11" id="KW-0337">GPI-anchor biosynthesis</keyword>
<dbReference type="OrthoDB" id="1741594at2759"/>
<keyword evidence="8 11" id="KW-0256">Endoplasmic reticulum</keyword>
<dbReference type="InterPro" id="IPR007704">
    <property type="entry name" value="PIG-M"/>
</dbReference>
<protein>
    <recommendedName>
        <fullName evidence="11">GPI mannosyltransferase 1</fullName>
        <ecNumber evidence="11">2.4.1.-</ecNumber>
    </recommendedName>
    <alternativeName>
        <fullName evidence="11">GPI mannosyltransferase I</fullName>
    </alternativeName>
</protein>
<name>A0A0D2WRI1_CAPO3</name>
<evidence type="ECO:0000256" key="2">
    <source>
        <dbReference type="ARBA" id="ARBA00004687"/>
    </source>
</evidence>
<gene>
    <name evidence="13" type="ORF">CAOG_005143</name>
</gene>
<dbReference type="Pfam" id="PF05007">
    <property type="entry name" value="Mannosyl_trans"/>
    <property type="match status" value="1"/>
</dbReference>
<keyword evidence="5 11" id="KW-0328">Glycosyltransferase</keyword>
<feature type="transmembrane region" description="Helical" evidence="11">
    <location>
        <begin position="61"/>
        <end position="78"/>
    </location>
</feature>
<dbReference type="GO" id="GO:0005789">
    <property type="term" value="C:endoplasmic reticulum membrane"/>
    <property type="evidence" value="ECO:0007669"/>
    <property type="project" value="UniProtKB-SubCell"/>
</dbReference>
<dbReference type="STRING" id="595528.A0A0D2WRI1"/>
<comment type="function">
    <text evidence="11">Catalytic subunit of the glycosylphosphatidylinositol-mannosyltransferase I complex which catalyzes the transfer of the first mannose, via an alpha-1,4 bond from a dolichol-phosphate-mannose (Dol-P-Man) to the glucosaminyl acyl phosphatidylinositol (GlcN-(acyl)PI) intermediate to generate alpha-D-Man-(1-&gt;4)-alpha-D-GlcN-(1-&gt;6)-(1-radyl,2-acyl-sn-glycero-3-phospho)-2-acyl-inositol and participates in the sixth step of the glycosylphosphatidylinositol-anchor biosynthesis.</text>
</comment>
<evidence type="ECO:0000256" key="11">
    <source>
        <dbReference type="RuleBase" id="RU365064"/>
    </source>
</evidence>
<evidence type="ECO:0000313" key="13">
    <source>
        <dbReference type="EMBL" id="KJE94510.1"/>
    </source>
</evidence>
<evidence type="ECO:0000256" key="8">
    <source>
        <dbReference type="ARBA" id="ARBA00022824"/>
    </source>
</evidence>
<dbReference type="EC" id="2.4.1.-" evidence="11"/>
<feature type="transmembrane region" description="Helical" evidence="11">
    <location>
        <begin position="343"/>
        <end position="363"/>
    </location>
</feature>
<evidence type="ECO:0000256" key="10">
    <source>
        <dbReference type="ARBA" id="ARBA00023136"/>
    </source>
</evidence>
<dbReference type="PhylomeDB" id="A0A0D2WRI1"/>
<evidence type="ECO:0000256" key="1">
    <source>
        <dbReference type="ARBA" id="ARBA00004477"/>
    </source>
</evidence>
<keyword evidence="12" id="KW-0732">Signal</keyword>
<evidence type="ECO:0000256" key="9">
    <source>
        <dbReference type="ARBA" id="ARBA00022989"/>
    </source>
</evidence>
<feature type="transmembrane region" description="Helical" evidence="11">
    <location>
        <begin position="306"/>
        <end position="331"/>
    </location>
</feature>
<evidence type="ECO:0000256" key="3">
    <source>
        <dbReference type="ARBA" id="ARBA00011071"/>
    </source>
</evidence>
<accession>A0A0D2WRI1</accession>
<dbReference type="EMBL" id="KE346367">
    <property type="protein sequence ID" value="KJE94510.1"/>
    <property type="molecule type" value="Genomic_DNA"/>
</dbReference>
<keyword evidence="9 11" id="KW-1133">Transmembrane helix</keyword>
<keyword evidence="6 11" id="KW-0808">Transferase</keyword>
<dbReference type="eggNOG" id="KOG3893">
    <property type="taxonomic scope" value="Eukaryota"/>
</dbReference>